<evidence type="ECO:0000256" key="1">
    <source>
        <dbReference type="SAM" id="Phobius"/>
    </source>
</evidence>
<dbReference type="AlphaFoldDB" id="V9XHH6"/>
<keyword evidence="1" id="KW-0472">Membrane</keyword>
<dbReference type="GO" id="GO:0042925">
    <property type="term" value="F:benzoate transmembrane transporter activity"/>
    <property type="evidence" value="ECO:0007669"/>
    <property type="project" value="InterPro"/>
</dbReference>
<dbReference type="Pfam" id="PF03594">
    <property type="entry name" value="BenE"/>
    <property type="match status" value="1"/>
</dbReference>
<feature type="transmembrane region" description="Helical" evidence="1">
    <location>
        <begin position="113"/>
        <end position="136"/>
    </location>
</feature>
<dbReference type="GO" id="GO:0005886">
    <property type="term" value="C:plasma membrane"/>
    <property type="evidence" value="ECO:0007669"/>
    <property type="project" value="TreeGrafter"/>
</dbReference>
<dbReference type="eggNOG" id="COG3135">
    <property type="taxonomic scope" value="Bacteria"/>
</dbReference>
<organism evidence="2 3">
    <name type="scientific">Rhodococcus pyridinivorans SB3094</name>
    <dbReference type="NCBI Taxonomy" id="1435356"/>
    <lineage>
        <taxon>Bacteria</taxon>
        <taxon>Bacillati</taxon>
        <taxon>Actinomycetota</taxon>
        <taxon>Actinomycetes</taxon>
        <taxon>Mycobacteriales</taxon>
        <taxon>Nocardiaceae</taxon>
        <taxon>Rhodococcus</taxon>
    </lineage>
</organism>
<keyword evidence="1" id="KW-1133">Transmembrane helix</keyword>
<dbReference type="KEGG" id="rpy:Y013_12660"/>
<dbReference type="HOGENOM" id="CLU_041268_2_0_11"/>
<feature type="transmembrane region" description="Helical" evidence="1">
    <location>
        <begin position="37"/>
        <end position="53"/>
    </location>
</feature>
<sequence length="385" mass="39358">MSVGITTAMVGFTSSFAIVLAGLTAVGATTAQATTGLIFLCALVGTGTIWLTLRHRAPLTLAWSTPGAAILVSTGAAEDSWPTTVGAFLVTGSLLVLTAALPRLGRLITAIPAPLAQAMLAGVLLSLCVQPIAAVIDTPLTVGPVLLTWVVLARFAPRWATPTALVLALALAVLDVLGREETLDVPSPLFTFTMPSPTVSAVIGIALPLYIVTMASQNVPGVAIMASYGYTVPWRESLFLTGAGTMLGSPAGGHAINLAAITAALPASPGAHPDRQRRWLAAHAAGWAYIALAVLTPTLVTLASAAPAGLIEAVAGLALLGTLTSALSAAMRERTQQLAVVITFVTAASPIVVFGIGPSLWSLVVGLIVWTIFASKKTPSDPQER</sequence>
<keyword evidence="1" id="KW-0812">Transmembrane</keyword>
<name>V9XHH6_9NOCA</name>
<dbReference type="PANTHER" id="PTHR30199:SF0">
    <property type="entry name" value="INNER MEMBRANE PROTEIN YDCO"/>
    <property type="match status" value="1"/>
</dbReference>
<dbReference type="EMBL" id="CP006996">
    <property type="protein sequence ID" value="AHD21450.1"/>
    <property type="molecule type" value="Genomic_DNA"/>
</dbReference>
<evidence type="ECO:0000313" key="3">
    <source>
        <dbReference type="Proteomes" id="UP000018781"/>
    </source>
</evidence>
<dbReference type="Proteomes" id="UP000018781">
    <property type="component" value="Chromosome"/>
</dbReference>
<feature type="transmembrane region" description="Helical" evidence="1">
    <location>
        <begin position="339"/>
        <end position="372"/>
    </location>
</feature>
<feature type="transmembrane region" description="Helical" evidence="1">
    <location>
        <begin position="247"/>
        <end position="267"/>
    </location>
</feature>
<accession>V9XHH6</accession>
<dbReference type="PATRIC" id="fig|1435356.3.peg.2548"/>
<evidence type="ECO:0000313" key="2">
    <source>
        <dbReference type="EMBL" id="AHD21450.1"/>
    </source>
</evidence>
<feature type="transmembrane region" description="Helical" evidence="1">
    <location>
        <begin position="279"/>
        <end position="300"/>
    </location>
</feature>
<feature type="transmembrane region" description="Helical" evidence="1">
    <location>
        <begin position="156"/>
        <end position="177"/>
    </location>
</feature>
<protein>
    <submittedName>
        <fullName evidence="2">Benzoate transporter</fullName>
    </submittedName>
</protein>
<proteinExistence type="predicted"/>
<feature type="transmembrane region" description="Helical" evidence="1">
    <location>
        <begin position="189"/>
        <end position="211"/>
    </location>
</feature>
<feature type="transmembrane region" description="Helical" evidence="1">
    <location>
        <begin position="83"/>
        <end position="101"/>
    </location>
</feature>
<gene>
    <name evidence="2" type="ORF">Y013_12660</name>
</gene>
<feature type="transmembrane region" description="Helical" evidence="1">
    <location>
        <begin position="306"/>
        <end position="327"/>
    </location>
</feature>
<dbReference type="PANTHER" id="PTHR30199">
    <property type="entry name" value="MFS FAMILY TRANSPORTER, PREDICTED SUBSTRATE BENZOATE"/>
    <property type="match status" value="1"/>
</dbReference>
<dbReference type="InterPro" id="IPR004711">
    <property type="entry name" value="Benzoate_Transporter"/>
</dbReference>
<dbReference type="NCBIfam" id="TIGR00843">
    <property type="entry name" value="benE"/>
    <property type="match status" value="1"/>
</dbReference>
<reference evidence="2 3" key="1">
    <citation type="journal article" date="2014" name="Genome Announc.">
        <title>Complete Genome of Rhodococcus pyridinivorans SB3094, a Methyl-Ethyl-Ketone-Degrading Bacterium Used for Bioaugmentation.</title>
        <authorList>
            <person name="Dueholm M.S."/>
            <person name="Albertsen M."/>
            <person name="D'Imperio S."/>
            <person name="Tale V.P."/>
            <person name="Lewis D."/>
            <person name="Nielsen P.H."/>
            <person name="Nielsen J.L."/>
        </authorList>
    </citation>
    <scope>NUCLEOTIDE SEQUENCE [LARGE SCALE GENOMIC DNA]</scope>
    <source>
        <strain evidence="2 3">SB3094</strain>
    </source>
</reference>